<accession>A0A1V1PC29</accession>
<dbReference type="Proteomes" id="UP000189670">
    <property type="component" value="Unassembled WGS sequence"/>
</dbReference>
<protein>
    <submittedName>
        <fullName evidence="1">Uncharacterized protein</fullName>
    </submittedName>
</protein>
<evidence type="ECO:0000313" key="2">
    <source>
        <dbReference type="Proteomes" id="UP000189670"/>
    </source>
</evidence>
<comment type="caution">
    <text evidence="1">The sequence shown here is derived from an EMBL/GenBank/DDBJ whole genome shotgun (WGS) entry which is preliminary data.</text>
</comment>
<name>A0A1V1PC29_9BACT</name>
<reference evidence="2" key="1">
    <citation type="submission" date="2012-11" db="EMBL/GenBank/DDBJ databases">
        <authorList>
            <person name="Lucero-Rivera Y.E."/>
            <person name="Tovar-Ramirez D."/>
        </authorList>
    </citation>
    <scope>NUCLEOTIDE SEQUENCE [LARGE SCALE GENOMIC DNA]</scope>
    <source>
        <strain evidence="2">Araruama</strain>
    </source>
</reference>
<evidence type="ECO:0000313" key="1">
    <source>
        <dbReference type="EMBL" id="ETR72469.1"/>
    </source>
</evidence>
<dbReference type="AlphaFoldDB" id="A0A1V1PC29"/>
<organism evidence="1 2">
    <name type="scientific">Candidatus Magnetoglobus multicellularis str. Araruama</name>
    <dbReference type="NCBI Taxonomy" id="890399"/>
    <lineage>
        <taxon>Bacteria</taxon>
        <taxon>Pseudomonadati</taxon>
        <taxon>Thermodesulfobacteriota</taxon>
        <taxon>Desulfobacteria</taxon>
        <taxon>Desulfobacterales</taxon>
        <taxon>Desulfobacteraceae</taxon>
        <taxon>Candidatus Magnetoglobus</taxon>
    </lineage>
</organism>
<dbReference type="EMBL" id="ATBP01000144">
    <property type="protein sequence ID" value="ETR72469.1"/>
    <property type="molecule type" value="Genomic_DNA"/>
</dbReference>
<proteinExistence type="predicted"/>
<gene>
    <name evidence="1" type="ORF">OMM_01690</name>
</gene>
<sequence length="461" mass="52860">MSININTLAANFDAGVSNYALHELKEISTALKPIQSAKIPQLFQPEPMVSVRLDYLARKLHVLNGGRPSKILIDFVNRNLSSEKAISQKNKKKQQPGNKNVTKLFNRYRQMAEDDARELNLEGADFDDYVIAGTCAKSGDTVARLFNRNYTNTYESLKQKTSEFASRRKSLFLNQASVLSGAELRLFISLISKASDMVEIVIQIMNRLDDNTRLIFLQETVRQKSIHLIPFLKIAEDAINGKYLDQLFGIMSSLSDDDLSRFLSSITKTSDTQMMTRMIHFIQSLSEVERPKFLYLAQFPEKEDFYLLFNAFETITNKNTLTRSLEMAYHLPENDVFNFLKALAHSEKLRDLVISGIDRLNKAEDISHLLFLAAWHPKYFEKVNACERGIASDTDRSTFLNVAVNADHLLSDFLQLYSSFPKDQLNTFLDAADKNTDTLYEFFSQVDEKKGYDRMRYLSQF</sequence>